<dbReference type="EMBL" id="OOIL02005599">
    <property type="protein sequence ID" value="VFQ95180.1"/>
    <property type="molecule type" value="Genomic_DNA"/>
</dbReference>
<keyword evidence="2" id="KW-1185">Reference proteome</keyword>
<accession>A0A484N297</accession>
<protein>
    <submittedName>
        <fullName evidence="1">Uncharacterized protein</fullName>
    </submittedName>
</protein>
<sequence>MVSDPLSLSLKITVSGGRSVGGAFGQEVTHAIKGLSGSGSGSFLAEFAQDRPEHLMVQTDCFSLLMVQMSEWLRHLPLNG</sequence>
<organism evidence="1 2">
    <name type="scientific">Cuscuta campestris</name>
    <dbReference type="NCBI Taxonomy" id="132261"/>
    <lineage>
        <taxon>Eukaryota</taxon>
        <taxon>Viridiplantae</taxon>
        <taxon>Streptophyta</taxon>
        <taxon>Embryophyta</taxon>
        <taxon>Tracheophyta</taxon>
        <taxon>Spermatophyta</taxon>
        <taxon>Magnoliopsida</taxon>
        <taxon>eudicotyledons</taxon>
        <taxon>Gunneridae</taxon>
        <taxon>Pentapetalae</taxon>
        <taxon>asterids</taxon>
        <taxon>lamiids</taxon>
        <taxon>Solanales</taxon>
        <taxon>Convolvulaceae</taxon>
        <taxon>Cuscuteae</taxon>
        <taxon>Cuscuta</taxon>
        <taxon>Cuscuta subgen. Grammica</taxon>
        <taxon>Cuscuta sect. Cleistogrammica</taxon>
    </lineage>
</organism>
<proteinExistence type="predicted"/>
<evidence type="ECO:0000313" key="1">
    <source>
        <dbReference type="EMBL" id="VFQ95180.1"/>
    </source>
</evidence>
<evidence type="ECO:0000313" key="2">
    <source>
        <dbReference type="Proteomes" id="UP000595140"/>
    </source>
</evidence>
<dbReference type="AlphaFoldDB" id="A0A484N297"/>
<gene>
    <name evidence="1" type="ORF">CCAM_LOCUS36956</name>
</gene>
<dbReference type="Proteomes" id="UP000595140">
    <property type="component" value="Unassembled WGS sequence"/>
</dbReference>
<name>A0A484N297_9ASTE</name>
<reference evidence="1 2" key="1">
    <citation type="submission" date="2018-04" db="EMBL/GenBank/DDBJ databases">
        <authorList>
            <person name="Vogel A."/>
        </authorList>
    </citation>
    <scope>NUCLEOTIDE SEQUENCE [LARGE SCALE GENOMIC DNA]</scope>
</reference>